<reference evidence="2" key="1">
    <citation type="journal article" date="2023" name="Science">
        <title>Genome structures resolve the early diversification of teleost fishes.</title>
        <authorList>
            <person name="Parey E."/>
            <person name="Louis A."/>
            <person name="Montfort J."/>
            <person name="Bouchez O."/>
            <person name="Roques C."/>
            <person name="Iampietro C."/>
            <person name="Lluch J."/>
            <person name="Castinel A."/>
            <person name="Donnadieu C."/>
            <person name="Desvignes T."/>
            <person name="Floi Bucao C."/>
            <person name="Jouanno E."/>
            <person name="Wen M."/>
            <person name="Mejri S."/>
            <person name="Dirks R."/>
            <person name="Jansen H."/>
            <person name="Henkel C."/>
            <person name="Chen W.J."/>
            <person name="Zahm M."/>
            <person name="Cabau C."/>
            <person name="Klopp C."/>
            <person name="Thompson A.W."/>
            <person name="Robinson-Rechavi M."/>
            <person name="Braasch I."/>
            <person name="Lecointre G."/>
            <person name="Bobe J."/>
            <person name="Postlethwait J.H."/>
            <person name="Berthelot C."/>
            <person name="Roest Crollius H."/>
            <person name="Guiguen Y."/>
        </authorList>
    </citation>
    <scope>NUCLEOTIDE SEQUENCE</scope>
    <source>
        <strain evidence="2">NC1722</strain>
    </source>
</reference>
<evidence type="ECO:0000313" key="2">
    <source>
        <dbReference type="EMBL" id="KAJ8378061.1"/>
    </source>
</evidence>
<evidence type="ECO:0000256" key="1">
    <source>
        <dbReference type="SAM" id="MobiDB-lite"/>
    </source>
</evidence>
<proteinExistence type="predicted"/>
<dbReference type="AlphaFoldDB" id="A0AAD7RD35"/>
<keyword evidence="3" id="KW-1185">Reference proteome</keyword>
<name>A0AAD7RD35_9TELE</name>
<evidence type="ECO:0000313" key="3">
    <source>
        <dbReference type="Proteomes" id="UP001221898"/>
    </source>
</evidence>
<dbReference type="EMBL" id="JAINUG010000332">
    <property type="protein sequence ID" value="KAJ8378061.1"/>
    <property type="molecule type" value="Genomic_DNA"/>
</dbReference>
<feature type="region of interest" description="Disordered" evidence="1">
    <location>
        <begin position="243"/>
        <end position="269"/>
    </location>
</feature>
<comment type="caution">
    <text evidence="2">The sequence shown here is derived from an EMBL/GenBank/DDBJ whole genome shotgun (WGS) entry which is preliminary data.</text>
</comment>
<organism evidence="2 3">
    <name type="scientific">Aldrovandia affinis</name>
    <dbReference type="NCBI Taxonomy" id="143900"/>
    <lineage>
        <taxon>Eukaryota</taxon>
        <taxon>Metazoa</taxon>
        <taxon>Chordata</taxon>
        <taxon>Craniata</taxon>
        <taxon>Vertebrata</taxon>
        <taxon>Euteleostomi</taxon>
        <taxon>Actinopterygii</taxon>
        <taxon>Neopterygii</taxon>
        <taxon>Teleostei</taxon>
        <taxon>Notacanthiformes</taxon>
        <taxon>Halosauridae</taxon>
        <taxon>Aldrovandia</taxon>
    </lineage>
</organism>
<sequence length="269" mass="29164">MVSAGTEPVFECYTRAPLTTWAGRLPEEEEEEEEEVFRLRPAQEPRGTLPNAAPDRDSPPGPVWAMIRESSVQDCGHSQGVKTHNGLPRKSANVRLPGGLVVTSFGAGHCDRGSYPPAVAVSALTGTVPPPHTPALTVPEHLSQGRKRRQIGAKTNPLSLEPVTPLMLKSESSCPGYLRWFDDPSQPRYSHLDNKVEQVVVVTFPSLCYRDLRGNLISTIAPGAFLGLTELRKLLTQGFDSRLDATGPQSGGEPRVAQSLDRSVLDRAA</sequence>
<accession>A0AAD7RD35</accession>
<feature type="region of interest" description="Disordered" evidence="1">
    <location>
        <begin position="21"/>
        <end position="61"/>
    </location>
</feature>
<gene>
    <name evidence="2" type="ORF">AAFF_G00248560</name>
</gene>
<protein>
    <submittedName>
        <fullName evidence="2">Uncharacterized protein</fullName>
    </submittedName>
</protein>
<dbReference type="Proteomes" id="UP001221898">
    <property type="component" value="Unassembled WGS sequence"/>
</dbReference>